<dbReference type="InterPro" id="IPR029060">
    <property type="entry name" value="PIN-like_dom_sf"/>
</dbReference>
<reference evidence="2 3" key="1">
    <citation type="submission" date="2016-08" db="EMBL/GenBank/DDBJ databases">
        <authorList>
            <person name="Seilhamer J.J."/>
        </authorList>
    </citation>
    <scope>NUCLEOTIDE SEQUENCE [LARGE SCALE GENOMIC DNA]</scope>
    <source>
        <strain evidence="2">M3/6</strain>
    </source>
</reference>
<dbReference type="RefSeq" id="WP_083710965.1">
    <property type="nucleotide sequence ID" value="NZ_LT605205.1"/>
</dbReference>
<gene>
    <name evidence="2" type="ORF">PSM36_1412</name>
</gene>
<dbReference type="Proteomes" id="UP000187464">
    <property type="component" value="Chromosome I"/>
</dbReference>
<dbReference type="InterPro" id="IPR002716">
    <property type="entry name" value="PIN_dom"/>
</dbReference>
<evidence type="ECO:0000259" key="1">
    <source>
        <dbReference type="Pfam" id="PF01850"/>
    </source>
</evidence>
<accession>A0A1R3T9H1</accession>
<organism evidence="2 3">
    <name type="scientific">Proteiniphilum saccharofermentans</name>
    <dbReference type="NCBI Taxonomy" id="1642647"/>
    <lineage>
        <taxon>Bacteria</taxon>
        <taxon>Pseudomonadati</taxon>
        <taxon>Bacteroidota</taxon>
        <taxon>Bacteroidia</taxon>
        <taxon>Bacteroidales</taxon>
        <taxon>Dysgonomonadaceae</taxon>
        <taxon>Proteiniphilum</taxon>
    </lineage>
</organism>
<proteinExistence type="predicted"/>
<evidence type="ECO:0000313" key="2">
    <source>
        <dbReference type="EMBL" id="SCD20234.1"/>
    </source>
</evidence>
<evidence type="ECO:0000313" key="3">
    <source>
        <dbReference type="Proteomes" id="UP000187464"/>
    </source>
</evidence>
<dbReference type="AlphaFoldDB" id="A0A1R3T9H1"/>
<dbReference type="Gene3D" id="3.40.50.1010">
    <property type="entry name" value="5'-nuclease"/>
    <property type="match status" value="1"/>
</dbReference>
<name>A0A1R3T9H1_9BACT</name>
<feature type="domain" description="PIN" evidence="1">
    <location>
        <begin position="8"/>
        <end position="51"/>
    </location>
</feature>
<dbReference type="SUPFAM" id="SSF88723">
    <property type="entry name" value="PIN domain-like"/>
    <property type="match status" value="1"/>
</dbReference>
<keyword evidence="3" id="KW-1185">Reference proteome</keyword>
<dbReference type="KEGG" id="psac:PSM36_1412"/>
<dbReference type="Pfam" id="PF01850">
    <property type="entry name" value="PIN"/>
    <property type="match status" value="1"/>
</dbReference>
<protein>
    <recommendedName>
        <fullName evidence="1">PIN domain-containing protein</fullName>
    </recommendedName>
</protein>
<sequence length="58" mass="6417">MIGASFVEIKDIAIRLRQKHIIKTPDSIIAATAKALQLPLVTSDKDFKKITDISIILI</sequence>
<dbReference type="EMBL" id="LT605205">
    <property type="protein sequence ID" value="SCD20234.1"/>
    <property type="molecule type" value="Genomic_DNA"/>
</dbReference>